<organism evidence="1 2">
    <name type="scientific">Lacinutrix neustonica</name>
    <dbReference type="NCBI Taxonomy" id="2980107"/>
    <lineage>
        <taxon>Bacteria</taxon>
        <taxon>Pseudomonadati</taxon>
        <taxon>Bacteroidota</taxon>
        <taxon>Flavobacteriia</taxon>
        <taxon>Flavobacteriales</taxon>
        <taxon>Flavobacteriaceae</taxon>
        <taxon>Lacinutrix</taxon>
    </lineage>
</organism>
<evidence type="ECO:0000313" key="2">
    <source>
        <dbReference type="Proteomes" id="UP001164705"/>
    </source>
</evidence>
<keyword evidence="2" id="KW-1185">Reference proteome</keyword>
<protein>
    <submittedName>
        <fullName evidence="1">Uncharacterized protein</fullName>
    </submittedName>
</protein>
<proteinExistence type="predicted"/>
<evidence type="ECO:0000313" key="1">
    <source>
        <dbReference type="EMBL" id="WAC01028.1"/>
    </source>
</evidence>
<dbReference type="AlphaFoldDB" id="A0A9E8MTA6"/>
<gene>
    <name evidence="1" type="ORF">N7U66_12665</name>
</gene>
<dbReference type="KEGG" id="lnu:N7U66_12665"/>
<dbReference type="RefSeq" id="WP_267675576.1">
    <property type="nucleotide sequence ID" value="NZ_CP113088.1"/>
</dbReference>
<sequence length="46" mass="5054">MKTQNKNTLDFTKKIIVELTTLESIAIYGGATTYICSACIPTLDTK</sequence>
<name>A0A9E8MTA6_9FLAO</name>
<dbReference type="Proteomes" id="UP001164705">
    <property type="component" value="Chromosome"/>
</dbReference>
<accession>A0A9E8MTA6</accession>
<dbReference type="EMBL" id="CP113088">
    <property type="protein sequence ID" value="WAC01028.1"/>
    <property type="molecule type" value="Genomic_DNA"/>
</dbReference>
<reference evidence="1" key="1">
    <citation type="submission" date="2022-11" db="EMBL/GenBank/DDBJ databases">
        <title>Lacinutrix neustonica HL-RS19T sp. nov., isolated from the surface microlayer sample of brackish Lake Shihwa.</title>
        <authorList>
            <person name="Choi J.Y."/>
            <person name="Hwang C.Y."/>
        </authorList>
    </citation>
    <scope>NUCLEOTIDE SEQUENCE</scope>
    <source>
        <strain evidence="1">HL-RS19</strain>
    </source>
</reference>